<proteinExistence type="predicted"/>
<accession>A0A2U2HMV5</accession>
<evidence type="ECO:0000256" key="2">
    <source>
        <dbReference type="ARBA" id="ARBA00034247"/>
    </source>
</evidence>
<dbReference type="PANTHER" id="PTHR45138">
    <property type="entry name" value="REGULATORY COMPONENTS OF SENSORY TRANSDUCTION SYSTEM"/>
    <property type="match status" value="1"/>
</dbReference>
<organism evidence="4 5">
    <name type="scientific">Massilia glaciei</name>
    <dbReference type="NCBI Taxonomy" id="1524097"/>
    <lineage>
        <taxon>Bacteria</taxon>
        <taxon>Pseudomonadati</taxon>
        <taxon>Pseudomonadota</taxon>
        <taxon>Betaproteobacteria</taxon>
        <taxon>Burkholderiales</taxon>
        <taxon>Oxalobacteraceae</taxon>
        <taxon>Telluria group</taxon>
        <taxon>Massilia</taxon>
    </lineage>
</organism>
<dbReference type="AlphaFoldDB" id="A0A2U2HMV5"/>
<gene>
    <name evidence="4" type="ORF">C7C56_009760</name>
</gene>
<evidence type="ECO:0000259" key="3">
    <source>
        <dbReference type="PROSITE" id="PS50887"/>
    </source>
</evidence>
<dbReference type="InterPro" id="IPR043128">
    <property type="entry name" value="Rev_trsase/Diguanyl_cyclase"/>
</dbReference>
<dbReference type="InterPro" id="IPR050469">
    <property type="entry name" value="Diguanylate_Cyclase"/>
</dbReference>
<name>A0A2U2HMV5_9BURK</name>
<comment type="catalytic activity">
    <reaction evidence="2">
        <text>2 GTP = 3',3'-c-di-GMP + 2 diphosphate</text>
        <dbReference type="Rhea" id="RHEA:24898"/>
        <dbReference type="ChEBI" id="CHEBI:33019"/>
        <dbReference type="ChEBI" id="CHEBI:37565"/>
        <dbReference type="ChEBI" id="CHEBI:58805"/>
        <dbReference type="EC" id="2.7.7.65"/>
    </reaction>
</comment>
<dbReference type="CDD" id="cd01949">
    <property type="entry name" value="GGDEF"/>
    <property type="match status" value="1"/>
</dbReference>
<sequence>MALAGLDIDLFKSINDTHGHAVGDMVLQRTAHALRVALRPNDVIGRVGGEAFLVLMPGASLEEAAGAAERLRAAVAAADCSDLAPGLEARISIGVTARAGADDQLEAAIKRADGAMYCAKQGGRNRVARG</sequence>
<dbReference type="SUPFAM" id="SSF55073">
    <property type="entry name" value="Nucleotide cyclase"/>
    <property type="match status" value="1"/>
</dbReference>
<evidence type="ECO:0000256" key="1">
    <source>
        <dbReference type="ARBA" id="ARBA00012528"/>
    </source>
</evidence>
<dbReference type="InterPro" id="IPR029787">
    <property type="entry name" value="Nucleotide_cyclase"/>
</dbReference>
<dbReference type="NCBIfam" id="TIGR00254">
    <property type="entry name" value="GGDEF"/>
    <property type="match status" value="1"/>
</dbReference>
<dbReference type="OrthoDB" id="9813903at2"/>
<dbReference type="InterPro" id="IPR000160">
    <property type="entry name" value="GGDEF_dom"/>
</dbReference>
<reference evidence="4 5" key="1">
    <citation type="submission" date="2018-04" db="EMBL/GenBank/DDBJ databases">
        <title>Massilia violaceinigra sp. nov., a novel purple-pigmented bacterium isolated from Tianshan glacier, Xinjiang, China.</title>
        <authorList>
            <person name="Wang H."/>
        </authorList>
    </citation>
    <scope>NUCLEOTIDE SEQUENCE [LARGE SCALE GENOMIC DNA]</scope>
    <source>
        <strain evidence="4 5">B448-2</strain>
    </source>
</reference>
<dbReference type="Pfam" id="PF00990">
    <property type="entry name" value="GGDEF"/>
    <property type="match status" value="1"/>
</dbReference>
<keyword evidence="5" id="KW-1185">Reference proteome</keyword>
<dbReference type="RefSeq" id="WP_106757243.1">
    <property type="nucleotide sequence ID" value="NZ_PXWF02000135.1"/>
</dbReference>
<dbReference type="EC" id="2.7.7.65" evidence="1"/>
<dbReference type="EMBL" id="PXWF02000135">
    <property type="protein sequence ID" value="PWF48837.1"/>
    <property type="molecule type" value="Genomic_DNA"/>
</dbReference>
<dbReference type="Proteomes" id="UP000241421">
    <property type="component" value="Unassembled WGS sequence"/>
</dbReference>
<dbReference type="SMART" id="SM00267">
    <property type="entry name" value="GGDEF"/>
    <property type="match status" value="1"/>
</dbReference>
<dbReference type="PROSITE" id="PS50887">
    <property type="entry name" value="GGDEF"/>
    <property type="match status" value="1"/>
</dbReference>
<protein>
    <recommendedName>
        <fullName evidence="1">diguanylate cyclase</fullName>
        <ecNumber evidence="1">2.7.7.65</ecNumber>
    </recommendedName>
</protein>
<feature type="domain" description="GGDEF" evidence="3">
    <location>
        <begin position="1"/>
        <end position="130"/>
    </location>
</feature>
<evidence type="ECO:0000313" key="5">
    <source>
        <dbReference type="Proteomes" id="UP000241421"/>
    </source>
</evidence>
<dbReference type="PANTHER" id="PTHR45138:SF9">
    <property type="entry name" value="DIGUANYLATE CYCLASE DGCM-RELATED"/>
    <property type="match status" value="1"/>
</dbReference>
<evidence type="ECO:0000313" key="4">
    <source>
        <dbReference type="EMBL" id="PWF48837.1"/>
    </source>
</evidence>
<comment type="caution">
    <text evidence="4">The sequence shown here is derived from an EMBL/GenBank/DDBJ whole genome shotgun (WGS) entry which is preliminary data.</text>
</comment>
<dbReference type="GO" id="GO:0052621">
    <property type="term" value="F:diguanylate cyclase activity"/>
    <property type="evidence" value="ECO:0007669"/>
    <property type="project" value="UniProtKB-EC"/>
</dbReference>
<dbReference type="Gene3D" id="3.30.70.270">
    <property type="match status" value="1"/>
</dbReference>